<gene>
    <name evidence="1" type="ORF">KCV87_32205</name>
</gene>
<evidence type="ECO:0000313" key="2">
    <source>
        <dbReference type="Proteomes" id="UP000677152"/>
    </source>
</evidence>
<evidence type="ECO:0008006" key="3">
    <source>
        <dbReference type="Google" id="ProtNLM"/>
    </source>
</evidence>
<dbReference type="Pfam" id="PF20911">
    <property type="entry name" value="GP7"/>
    <property type="match status" value="1"/>
</dbReference>
<dbReference type="Proteomes" id="UP000677152">
    <property type="component" value="Chromosome"/>
</dbReference>
<evidence type="ECO:0000313" key="1">
    <source>
        <dbReference type="EMBL" id="QUF03966.1"/>
    </source>
</evidence>
<dbReference type="InterPro" id="IPR048813">
    <property type="entry name" value="GP7-like"/>
</dbReference>
<proteinExistence type="predicted"/>
<protein>
    <recommendedName>
        <fullName evidence="3">Phage major capsid protein</fullName>
    </recommendedName>
</protein>
<dbReference type="NCBIfam" id="NF045672">
    <property type="entry name" value="MCP_gp7_epsi_15"/>
    <property type="match status" value="1"/>
</dbReference>
<organism evidence="1 2">
    <name type="scientific">Actinosynnema pretiosum subsp. pretiosum</name>
    <dbReference type="NCBI Taxonomy" id="103721"/>
    <lineage>
        <taxon>Bacteria</taxon>
        <taxon>Bacillati</taxon>
        <taxon>Actinomycetota</taxon>
        <taxon>Actinomycetes</taxon>
        <taxon>Pseudonocardiales</taxon>
        <taxon>Pseudonocardiaceae</taxon>
        <taxon>Actinosynnema</taxon>
    </lineage>
</organism>
<dbReference type="AlphaFoldDB" id="A0AA45L5X0"/>
<name>A0AA45L5X0_9PSEU</name>
<dbReference type="SUPFAM" id="SSF56563">
    <property type="entry name" value="Major capsid protein gp5"/>
    <property type="match status" value="1"/>
</dbReference>
<dbReference type="EMBL" id="CP073249">
    <property type="protein sequence ID" value="QUF03966.1"/>
    <property type="molecule type" value="Genomic_DNA"/>
</dbReference>
<reference evidence="1" key="1">
    <citation type="submission" date="2021-04" db="EMBL/GenBank/DDBJ databases">
        <title>Genomic sequence of Actinosynnema pretiosum subsp. pretiosum ATCC 31280 (C-14919).</title>
        <authorList>
            <person name="Bai L."/>
            <person name="Wang X."/>
            <person name="Xiao Y."/>
        </authorList>
    </citation>
    <scope>NUCLEOTIDE SEQUENCE</scope>
    <source>
        <strain evidence="1">ATCC 31280</strain>
    </source>
</reference>
<sequence length="323" mass="35122">MAVTLAQAAVLSETELQRGVIEIFIQESALLDRIPFLDIEGNAYAYDIEGTLPNIEFRGVNEAYQESTGTVNQLSEALCILGGDADVDRFIQQTRSNVNDQRATQTKLKVKAMSFKFNDHFFNGDISVQPKGFDGLKKRLLGTQVIDAGPNGLPIVGNGGNDIHDFFDQLDALIASVDGEVDALYMNKAIRARIMSAGRRAGGTDWVNQLFNTGGSEPLRKDMVPTYNGIPMLNPGKNLLKEDILPMTETVGTSTDTGSIYAVRFGEDEVDQAVTALTNGRVMVDDLGELQEKPAMRTRVELYGGLAVFGGKAAARLRGVRAR</sequence>
<accession>A0AA45L5X0</accession>